<dbReference type="Gene3D" id="2.30.40.10">
    <property type="entry name" value="Urease, subunit C, domain 1"/>
    <property type="match status" value="1"/>
</dbReference>
<dbReference type="InterPro" id="IPR013108">
    <property type="entry name" value="Amidohydro_3"/>
</dbReference>
<dbReference type="InterPro" id="IPR023100">
    <property type="entry name" value="D-aminoacylase_insert_dom_sf"/>
</dbReference>
<evidence type="ECO:0000313" key="2">
    <source>
        <dbReference type="EMBL" id="EHP43678.1"/>
    </source>
</evidence>
<dbReference type="AlphaFoldDB" id="H1S165"/>
<dbReference type="GO" id="GO:0005829">
    <property type="term" value="C:cytosol"/>
    <property type="evidence" value="ECO:0007669"/>
    <property type="project" value="TreeGrafter"/>
</dbReference>
<dbReference type="RefSeq" id="WP_006157011.1">
    <property type="nucleotide sequence ID" value="NZ_AHJE01000016.1"/>
</dbReference>
<dbReference type="Proteomes" id="UP000005808">
    <property type="component" value="Unassembled WGS sequence"/>
</dbReference>
<dbReference type="Gene3D" id="3.20.20.140">
    <property type="entry name" value="Metal-dependent hydrolases"/>
    <property type="match status" value="1"/>
</dbReference>
<dbReference type="PANTHER" id="PTHR11647">
    <property type="entry name" value="HYDRANTOINASE/DIHYDROPYRIMIDINASE FAMILY MEMBER"/>
    <property type="match status" value="1"/>
</dbReference>
<comment type="caution">
    <text evidence="2">The sequence shown here is derived from an EMBL/GenBank/DDBJ whole genome shotgun (WGS) entry which is preliminary data.</text>
</comment>
<reference evidence="2 3" key="1">
    <citation type="journal article" date="2012" name="J. Bacteriol.">
        <title>De Novo Genome Project of Cupriavidus basilensis OR16.</title>
        <authorList>
            <person name="Cserhati M."/>
            <person name="Kriszt B."/>
            <person name="Szoboszlay S."/>
            <person name="Toth A."/>
            <person name="Szabo I."/>
            <person name="Tancsics A."/>
            <person name="Nagy I."/>
            <person name="Horvath B."/>
            <person name="Nagy I."/>
            <person name="Kukolya J."/>
        </authorList>
    </citation>
    <scope>NUCLEOTIDE SEQUENCE [LARGE SCALE GENOMIC DNA]</scope>
    <source>
        <strain evidence="2 3">OR16</strain>
    </source>
</reference>
<sequence>MTFDFCITSASIVDGSGRPAFVGDVAIKDGKIAAMGELAHASAVERIDGRGRVVAPGFIDVHTHDDRALLMPGAMTAKLSQGVTTVVTGNCGLSLAPARPGTAIPPPLDLIATPDWLRFPAFRDYLDALEANGTAVNAVCLVGHLTLRASVMDNLERPATPAECDAMQRLLADALEAGAWGMSTGTFYPPARLATTDEIVAVGEPLRAHGALYATHMRNEAEKIIDALDETFEIGRRLGVRVLISHHKLAGIANHGRSAETLQHIAAAMQTQPVSLDCYPYNASSTVLRPEFVARAAAVMVSWSTPHPEHAGRLLADIAREMGCDDEQAAARLAPAGAVYFMMDEADVRRILAFPKAMIGSDGMPHDEHPHPRLWGTFPRVLGHYSREEQLFPLVTAIHKMSGLTAGELGIADRGHIAIGQAADLVLFDPDTVGDRATFAKPATLSAGIESVWVNGRLAFAKGEVRDDRAGRVLTRTPSQAVQA</sequence>
<dbReference type="OrthoDB" id="9766983at2"/>
<dbReference type="InterPro" id="IPR011059">
    <property type="entry name" value="Metal-dep_hydrolase_composite"/>
</dbReference>
<dbReference type="SUPFAM" id="SSF51338">
    <property type="entry name" value="Composite domain of metallo-dependent hydrolases"/>
    <property type="match status" value="1"/>
</dbReference>
<gene>
    <name evidence="2" type="ORF">OR16_06194</name>
</gene>
<dbReference type="Gene3D" id="3.30.1490.130">
    <property type="entry name" value="D-aminoacylase. Domain 3"/>
    <property type="match status" value="1"/>
</dbReference>
<dbReference type="Pfam" id="PF07969">
    <property type="entry name" value="Amidohydro_3"/>
    <property type="match status" value="1"/>
</dbReference>
<dbReference type="GO" id="GO:0016811">
    <property type="term" value="F:hydrolase activity, acting on carbon-nitrogen (but not peptide) bonds, in linear amides"/>
    <property type="evidence" value="ECO:0007669"/>
    <property type="project" value="InterPro"/>
</dbReference>
<organism evidence="2 3">
    <name type="scientific">Cupriavidus basilensis OR16</name>
    <dbReference type="NCBI Taxonomy" id="1127483"/>
    <lineage>
        <taxon>Bacteria</taxon>
        <taxon>Pseudomonadati</taxon>
        <taxon>Pseudomonadota</taxon>
        <taxon>Betaproteobacteria</taxon>
        <taxon>Burkholderiales</taxon>
        <taxon>Burkholderiaceae</taxon>
        <taxon>Cupriavidus</taxon>
    </lineage>
</organism>
<feature type="domain" description="Amidohydrolase 3" evidence="1">
    <location>
        <begin position="47"/>
        <end position="458"/>
    </location>
</feature>
<dbReference type="PANTHER" id="PTHR11647:SF1">
    <property type="entry name" value="COLLAPSIN RESPONSE MEDIATOR PROTEIN"/>
    <property type="match status" value="1"/>
</dbReference>
<dbReference type="EMBL" id="AHJE01000016">
    <property type="protein sequence ID" value="EHP43678.1"/>
    <property type="molecule type" value="Genomic_DNA"/>
</dbReference>
<dbReference type="CDD" id="cd01297">
    <property type="entry name" value="D-aminoacylase"/>
    <property type="match status" value="1"/>
</dbReference>
<accession>H1S165</accession>
<dbReference type="InterPro" id="IPR050378">
    <property type="entry name" value="Metallo-dep_Hydrolases_sf"/>
</dbReference>
<dbReference type="PATRIC" id="fig|1127483.3.peg.1236"/>
<name>H1S165_9BURK</name>
<dbReference type="InterPro" id="IPR032466">
    <property type="entry name" value="Metal_Hydrolase"/>
</dbReference>
<dbReference type="GO" id="GO:0016812">
    <property type="term" value="F:hydrolase activity, acting on carbon-nitrogen (but not peptide) bonds, in cyclic amides"/>
    <property type="evidence" value="ECO:0007669"/>
    <property type="project" value="TreeGrafter"/>
</dbReference>
<protein>
    <submittedName>
        <fullName evidence="2">N-acyl-D-amino-acid deacylase</fullName>
    </submittedName>
</protein>
<dbReference type="SUPFAM" id="SSF51556">
    <property type="entry name" value="Metallo-dependent hydrolases"/>
    <property type="match status" value="1"/>
</dbReference>
<proteinExistence type="predicted"/>
<evidence type="ECO:0000259" key="1">
    <source>
        <dbReference type="Pfam" id="PF07969"/>
    </source>
</evidence>
<evidence type="ECO:0000313" key="3">
    <source>
        <dbReference type="Proteomes" id="UP000005808"/>
    </source>
</evidence>